<keyword evidence="4 6" id="KW-1133">Transmembrane helix</keyword>
<evidence type="ECO:0000256" key="1">
    <source>
        <dbReference type="ARBA" id="ARBA00004141"/>
    </source>
</evidence>
<evidence type="ECO:0000256" key="6">
    <source>
        <dbReference type="RuleBase" id="RU004914"/>
    </source>
</evidence>
<proteinExistence type="inferred from homology"/>
<comment type="caution">
    <text evidence="7">The sequence shown here is derived from an EMBL/GenBank/DDBJ whole genome shotgun (WGS) entry which is preliminary data.</text>
</comment>
<keyword evidence="8" id="KW-1185">Reference proteome</keyword>
<accession>A0ABQ5RNT7</accession>
<keyword evidence="5 6" id="KW-0472">Membrane</keyword>
<evidence type="ECO:0000256" key="3">
    <source>
        <dbReference type="ARBA" id="ARBA00022692"/>
    </source>
</evidence>
<feature type="transmembrane region" description="Helical" evidence="6">
    <location>
        <begin position="438"/>
        <end position="455"/>
    </location>
</feature>
<dbReference type="Proteomes" id="UP001165090">
    <property type="component" value="Unassembled WGS sequence"/>
</dbReference>
<evidence type="ECO:0000256" key="4">
    <source>
        <dbReference type="ARBA" id="ARBA00022989"/>
    </source>
</evidence>
<dbReference type="Pfam" id="PF01554">
    <property type="entry name" value="MatE"/>
    <property type="match status" value="2"/>
</dbReference>
<feature type="transmembrane region" description="Helical" evidence="6">
    <location>
        <begin position="397"/>
        <end position="418"/>
    </location>
</feature>
<dbReference type="InterPro" id="IPR045069">
    <property type="entry name" value="MATE_euk"/>
</dbReference>
<comment type="caution">
    <text evidence="6">Lacks conserved residue(s) required for the propagation of feature annotation.</text>
</comment>
<evidence type="ECO:0000313" key="8">
    <source>
        <dbReference type="Proteomes" id="UP001165090"/>
    </source>
</evidence>
<dbReference type="EMBL" id="BSDZ01000004">
    <property type="protein sequence ID" value="GLI59215.1"/>
    <property type="molecule type" value="Genomic_DNA"/>
</dbReference>
<feature type="transmembrane region" description="Helical" evidence="6">
    <location>
        <begin position="476"/>
        <end position="496"/>
    </location>
</feature>
<feature type="transmembrane region" description="Helical" evidence="6">
    <location>
        <begin position="249"/>
        <end position="268"/>
    </location>
</feature>
<feature type="transmembrane region" description="Helical" evidence="6">
    <location>
        <begin position="354"/>
        <end position="376"/>
    </location>
</feature>
<comment type="similarity">
    <text evidence="2 6">Belongs to the multi antimicrobial extrusion (MATE) (TC 2.A.66.1) family.</text>
</comment>
<organism evidence="7 8">
    <name type="scientific">Volvox africanus</name>
    <dbReference type="NCBI Taxonomy" id="51714"/>
    <lineage>
        <taxon>Eukaryota</taxon>
        <taxon>Viridiplantae</taxon>
        <taxon>Chlorophyta</taxon>
        <taxon>core chlorophytes</taxon>
        <taxon>Chlorophyceae</taxon>
        <taxon>CS clade</taxon>
        <taxon>Chlamydomonadales</taxon>
        <taxon>Volvocaceae</taxon>
        <taxon>Volvox</taxon>
    </lineage>
</organism>
<feature type="transmembrane region" description="Helical" evidence="6">
    <location>
        <begin position="508"/>
        <end position="529"/>
    </location>
</feature>
<evidence type="ECO:0000256" key="5">
    <source>
        <dbReference type="ARBA" id="ARBA00023136"/>
    </source>
</evidence>
<name>A0ABQ5RNT7_9CHLO</name>
<sequence length="543" mass="57508">MVVATTFPGIKEAITSTKSSTQTRELSTFSASGDNSIGASIDVSQSMSASPKFEASNNGVREQLLPTEDAEDEILHTGAAPLLGKSCYQRGIIQDILDQASLAWPLALNLLAAYSTSIISSSFVGHLGTKELAGAALGNSFTGITARYVLQGLCGGLDTQAAQAYGAGNYAALGPIFKRTLLFLWLHCVPITCVLLGAPHLLRYLSREHMLAVIAHKYIMGLIPAIWLDAMARPLNRILVAQRITKPQMVISLLTVPLHIATTYLLVFPAGLGYVGAALAMGATNAYISLFTSAYIVWAGLAPRVFGGEWSQVFKGWWEMAALAYPAMVMRVAESAAFSAMTVIAAALPDSTNAVAAISVGFSTCAVMYMPFNAFGMTACTQVGNNLGAGNGQGARTAAIASTLVGPLLWSLPALLLIEPHCRDAVISVFTDDRNPSLMSMLNPLMLLVAAVNLFDGVQTILTGVVEGAGKQFHGSYTNLLVFYGLAVPLALWLGFRRGLGVVGMWSGMLVGSVLQAVAYGMIVAFIRWDKEAERAARANARS</sequence>
<keyword evidence="3 6" id="KW-0812">Transmembrane</keyword>
<reference evidence="7 8" key="1">
    <citation type="journal article" date="2023" name="IScience">
        <title>Expanded male sex-determining region conserved during the evolution of homothallism in the green alga Volvox.</title>
        <authorList>
            <person name="Yamamoto K."/>
            <person name="Matsuzaki R."/>
            <person name="Mahakham W."/>
            <person name="Heman W."/>
            <person name="Sekimoto H."/>
            <person name="Kawachi M."/>
            <person name="Minakuchi Y."/>
            <person name="Toyoda A."/>
            <person name="Nozaki H."/>
        </authorList>
    </citation>
    <scope>NUCLEOTIDE SEQUENCE [LARGE SCALE GENOMIC DNA]</scope>
    <source>
        <strain evidence="7 8">NIES-4468</strain>
    </source>
</reference>
<feature type="transmembrane region" description="Helical" evidence="6">
    <location>
        <begin position="274"/>
        <end position="301"/>
    </location>
</feature>
<dbReference type="InterPro" id="IPR002528">
    <property type="entry name" value="MATE_fam"/>
</dbReference>
<gene>
    <name evidence="7" type="ORF">VaNZ11_001054</name>
</gene>
<feature type="transmembrane region" description="Helical" evidence="6">
    <location>
        <begin position="322"/>
        <end position="348"/>
    </location>
</feature>
<dbReference type="CDD" id="cd13132">
    <property type="entry name" value="MATE_eukaryotic"/>
    <property type="match status" value="1"/>
</dbReference>
<evidence type="ECO:0000256" key="2">
    <source>
        <dbReference type="ARBA" id="ARBA00010199"/>
    </source>
</evidence>
<comment type="subcellular location">
    <subcellularLocation>
        <location evidence="1">Membrane</location>
        <topology evidence="1">Multi-pass membrane protein</topology>
    </subcellularLocation>
</comment>
<protein>
    <recommendedName>
        <fullName evidence="6">Protein DETOXIFICATION</fullName>
    </recommendedName>
    <alternativeName>
        <fullName evidence="6">Multidrug and toxic compound extrusion protein</fullName>
    </alternativeName>
</protein>
<evidence type="ECO:0000313" key="7">
    <source>
        <dbReference type="EMBL" id="GLI59215.1"/>
    </source>
</evidence>
<dbReference type="PANTHER" id="PTHR11206">
    <property type="entry name" value="MULTIDRUG RESISTANCE PROTEIN"/>
    <property type="match status" value="1"/>
</dbReference>
<dbReference type="NCBIfam" id="TIGR00797">
    <property type="entry name" value="matE"/>
    <property type="match status" value="1"/>
</dbReference>
<feature type="transmembrane region" description="Helical" evidence="6">
    <location>
        <begin position="181"/>
        <end position="198"/>
    </location>
</feature>